<feature type="transmembrane region" description="Helical" evidence="7">
    <location>
        <begin position="365"/>
        <end position="389"/>
    </location>
</feature>
<comment type="caution">
    <text evidence="9">The sequence shown here is derived from an EMBL/GenBank/DDBJ whole genome shotgun (WGS) entry which is preliminary data.</text>
</comment>
<gene>
    <name evidence="8" type="ORF">DYB35_011816</name>
    <name evidence="9" type="ORF">DYB37_008781</name>
</gene>
<dbReference type="SUPFAM" id="SSF103473">
    <property type="entry name" value="MFS general substrate transporter"/>
    <property type="match status" value="1"/>
</dbReference>
<comment type="subcellular location">
    <subcellularLocation>
        <location evidence="1">Membrane</location>
        <topology evidence="1">Multi-pass membrane protein</topology>
    </subcellularLocation>
</comment>
<dbReference type="EMBL" id="QUTH01005052">
    <property type="protein sequence ID" value="RHZ11075.1"/>
    <property type="molecule type" value="Genomic_DNA"/>
</dbReference>
<evidence type="ECO:0008006" key="12">
    <source>
        <dbReference type="Google" id="ProtNLM"/>
    </source>
</evidence>
<evidence type="ECO:0000256" key="4">
    <source>
        <dbReference type="ARBA" id="ARBA00022692"/>
    </source>
</evidence>
<proteinExistence type="inferred from homology"/>
<feature type="transmembrane region" description="Helical" evidence="7">
    <location>
        <begin position="127"/>
        <end position="145"/>
    </location>
</feature>
<evidence type="ECO:0000256" key="7">
    <source>
        <dbReference type="SAM" id="Phobius"/>
    </source>
</evidence>
<feature type="transmembrane region" description="Helical" evidence="7">
    <location>
        <begin position="174"/>
        <end position="192"/>
    </location>
</feature>
<dbReference type="InterPro" id="IPR036259">
    <property type="entry name" value="MFS_trans_sf"/>
</dbReference>
<feature type="transmembrane region" description="Helical" evidence="7">
    <location>
        <begin position="98"/>
        <end position="120"/>
    </location>
</feature>
<keyword evidence="5 7" id="KW-1133">Transmembrane helix</keyword>
<dbReference type="InterPro" id="IPR039309">
    <property type="entry name" value="BT1"/>
</dbReference>
<dbReference type="Pfam" id="PF03092">
    <property type="entry name" value="BT1"/>
    <property type="match status" value="2"/>
</dbReference>
<dbReference type="Gene3D" id="1.20.1250.20">
    <property type="entry name" value="MFS general substrate transporter like domains"/>
    <property type="match status" value="2"/>
</dbReference>
<dbReference type="PANTHER" id="PTHR31585">
    <property type="entry name" value="FOLATE-BIOPTERIN TRANSPORTER 1, CHLOROPLASTIC"/>
    <property type="match status" value="1"/>
</dbReference>
<organism evidence="9 10">
    <name type="scientific">Aphanomyces astaci</name>
    <name type="common">Crayfish plague agent</name>
    <dbReference type="NCBI Taxonomy" id="112090"/>
    <lineage>
        <taxon>Eukaryota</taxon>
        <taxon>Sar</taxon>
        <taxon>Stramenopiles</taxon>
        <taxon>Oomycota</taxon>
        <taxon>Saprolegniomycetes</taxon>
        <taxon>Saprolegniales</taxon>
        <taxon>Verrucalvaceae</taxon>
        <taxon>Aphanomyces</taxon>
    </lineage>
</organism>
<feature type="transmembrane region" description="Helical" evidence="7">
    <location>
        <begin position="213"/>
        <end position="232"/>
    </location>
</feature>
<evidence type="ECO:0000256" key="1">
    <source>
        <dbReference type="ARBA" id="ARBA00004141"/>
    </source>
</evidence>
<dbReference type="PANTHER" id="PTHR31585:SF5">
    <property type="entry name" value="RNA-BINDING S4 DOMAIN-CONTAINING PROTEIN"/>
    <property type="match status" value="1"/>
</dbReference>
<protein>
    <recommendedName>
        <fullName evidence="12">Major facilitator superfamily associated domain-containing protein</fullName>
    </recommendedName>
</protein>
<reference evidence="10 11" key="1">
    <citation type="submission" date="2018-08" db="EMBL/GenBank/DDBJ databases">
        <title>Aphanomyces genome sequencing and annotation.</title>
        <authorList>
            <person name="Minardi D."/>
            <person name="Oidtmann B."/>
            <person name="Van Der Giezen M."/>
            <person name="Studholme D.J."/>
        </authorList>
    </citation>
    <scope>NUCLEOTIDE SEQUENCE [LARGE SCALE GENOMIC DNA]</scope>
    <source>
        <strain evidence="9 10">Da</strain>
        <strain evidence="8 11">Sv</strain>
    </source>
</reference>
<keyword evidence="6 7" id="KW-0472">Membrane</keyword>
<dbReference type="VEuPathDB" id="FungiDB:H257_12698"/>
<name>A0A3R7C167_APHAT</name>
<evidence type="ECO:0000313" key="8">
    <source>
        <dbReference type="EMBL" id="RHY89121.1"/>
    </source>
</evidence>
<evidence type="ECO:0000256" key="5">
    <source>
        <dbReference type="ARBA" id="ARBA00022989"/>
    </source>
</evidence>
<feature type="transmembrane region" description="Helical" evidence="7">
    <location>
        <begin position="64"/>
        <end position="86"/>
    </location>
</feature>
<dbReference type="Proteomes" id="UP000285430">
    <property type="component" value="Unassembled WGS sequence"/>
</dbReference>
<evidence type="ECO:0000256" key="6">
    <source>
        <dbReference type="ARBA" id="ARBA00023136"/>
    </source>
</evidence>
<dbReference type="GO" id="GO:0016020">
    <property type="term" value="C:membrane"/>
    <property type="evidence" value="ECO:0007669"/>
    <property type="project" value="UniProtKB-SubCell"/>
</dbReference>
<dbReference type="EMBL" id="QUTG01004125">
    <property type="protein sequence ID" value="RHY89121.1"/>
    <property type="molecule type" value="Genomic_DNA"/>
</dbReference>
<evidence type="ECO:0000313" key="9">
    <source>
        <dbReference type="EMBL" id="RHZ11075.1"/>
    </source>
</evidence>
<evidence type="ECO:0000256" key="2">
    <source>
        <dbReference type="ARBA" id="ARBA00007015"/>
    </source>
</evidence>
<evidence type="ECO:0000313" key="10">
    <source>
        <dbReference type="Proteomes" id="UP000285430"/>
    </source>
</evidence>
<evidence type="ECO:0000313" key="11">
    <source>
        <dbReference type="Proteomes" id="UP000285712"/>
    </source>
</evidence>
<feature type="transmembrane region" description="Helical" evidence="7">
    <location>
        <begin position="252"/>
        <end position="271"/>
    </location>
</feature>
<dbReference type="AlphaFoldDB" id="A0A3R7C167"/>
<evidence type="ECO:0000256" key="3">
    <source>
        <dbReference type="ARBA" id="ARBA00022448"/>
    </source>
</evidence>
<keyword evidence="4 7" id="KW-0812">Transmembrane</keyword>
<feature type="transmembrane region" description="Helical" evidence="7">
    <location>
        <begin position="513"/>
        <end position="531"/>
    </location>
</feature>
<feature type="transmembrane region" description="Helical" evidence="7">
    <location>
        <begin position="303"/>
        <end position="324"/>
    </location>
</feature>
<comment type="similarity">
    <text evidence="2">Belongs to the major facilitator superfamily. Folate-biopterin transporter (TC 2.A.71) family.</text>
</comment>
<keyword evidence="3" id="KW-0813">Transport</keyword>
<dbReference type="Proteomes" id="UP000285712">
    <property type="component" value="Unassembled WGS sequence"/>
</dbReference>
<sequence>MHNKPVAALDLQERVSYVSATKSHKVNGDYVDGKTPNDLEDGALREGEAPVYTSPEVLALLAQYFAVGLMYGSLPSVPYSVLVQYFHLQGTQYTSAKALIGLGWSLKVFVGMLSDVCPILGFRRKSYMILGWLLCAACLLVLGVIDHGDPYDGARDGGKLNPENVAANARGTTVGLLCALATIAYILADVPADAMVVEYAQREPEHVRGRMQTLIYGVRTVASTITTALMGFCLNSERFHSTFSWDMGLNAFFLVLAVPTFVVALITYLFINDRKTTDAVVWAEYKAQFWGLVQKRCVWQLMIFNFAFNLFAGYITTTAAPYVAQTWAGVENLNSSIMGIVGSLIFAGMLAVMGKWGTMWNWRRWLVVTTLAANAIDAVVQYLTIYAIVRDQWFYLGVPLAEQIPAGIQFIITTFAIVEIADVGNEGIIYGLLTTCSNMPNVFGAMITNIYCDQFRVSDDDIVRDDDDAKHQVAYTYLVYYGTTVFACCWVLLFPTQKKMLQEWKRDGEKYPVVGASALIIGFGIMVMSITSNVMTMFVSTKCLRFAGGHGCD</sequence>
<accession>A0A3R7C167</accession>
<feature type="transmembrane region" description="Helical" evidence="7">
    <location>
        <begin position="474"/>
        <end position="493"/>
    </location>
</feature>
<feature type="transmembrane region" description="Helical" evidence="7">
    <location>
        <begin position="336"/>
        <end position="353"/>
    </location>
</feature>